<organism evidence="1 2">
    <name type="scientific">Anabarilius grahami</name>
    <name type="common">Kanglang fish</name>
    <name type="synonym">Barilius grahami</name>
    <dbReference type="NCBI Taxonomy" id="495550"/>
    <lineage>
        <taxon>Eukaryota</taxon>
        <taxon>Metazoa</taxon>
        <taxon>Chordata</taxon>
        <taxon>Craniata</taxon>
        <taxon>Vertebrata</taxon>
        <taxon>Euteleostomi</taxon>
        <taxon>Actinopterygii</taxon>
        <taxon>Neopterygii</taxon>
        <taxon>Teleostei</taxon>
        <taxon>Ostariophysi</taxon>
        <taxon>Cypriniformes</taxon>
        <taxon>Xenocyprididae</taxon>
        <taxon>Xenocypridinae</taxon>
        <taxon>Xenocypridinae incertae sedis</taxon>
        <taxon>Anabarilius</taxon>
    </lineage>
</organism>
<accession>A0A3N0YNV1</accession>
<protein>
    <submittedName>
        <fullName evidence="1">Uncharacterized protein</fullName>
    </submittedName>
</protein>
<evidence type="ECO:0000313" key="2">
    <source>
        <dbReference type="Proteomes" id="UP000281406"/>
    </source>
</evidence>
<evidence type="ECO:0000313" key="1">
    <source>
        <dbReference type="EMBL" id="ROL47882.1"/>
    </source>
</evidence>
<reference evidence="1 2" key="1">
    <citation type="submission" date="2018-10" db="EMBL/GenBank/DDBJ databases">
        <title>Genome assembly for a Yunnan-Guizhou Plateau 3E fish, Anabarilius grahami (Regan), and its evolutionary and genetic applications.</title>
        <authorList>
            <person name="Jiang W."/>
        </authorList>
    </citation>
    <scope>NUCLEOTIDE SEQUENCE [LARGE SCALE GENOMIC DNA]</scope>
    <source>
        <strain evidence="1">AG-KIZ</strain>
        <tissue evidence="1">Muscle</tissue>
    </source>
</reference>
<keyword evidence="2" id="KW-1185">Reference proteome</keyword>
<name>A0A3N0YNV1_ANAGA</name>
<gene>
    <name evidence="1" type="ORF">DPX16_18159</name>
</gene>
<proteinExistence type="predicted"/>
<dbReference type="EMBL" id="RJVU01035218">
    <property type="protein sequence ID" value="ROL47882.1"/>
    <property type="molecule type" value="Genomic_DNA"/>
</dbReference>
<dbReference type="Proteomes" id="UP000281406">
    <property type="component" value="Unassembled WGS sequence"/>
</dbReference>
<sequence>MYAVACLCLQHTEIESVTEHTRSSLLGVGQSSRYATCGFTQSETIWTKGRSIPGHKKFTETTNSSSGLSRMCVILEKVSPQEELNYSLCCKPNQHPVDSRVDHLHITAAIDVLDLAKVLTNHLHKGIFIKKPSGSQHRSLMTGDGGQAGTKPPPLAVTECGEYSFRYATAESETHGKTHLTSCPGFRSYVTHSQTSESDRNTQYRPLCWTESLFSCSKCLRQLLMQQIRAHAGVGFAAALFRLTPKNITFEEQSQSRYGTGTGLARLVYTSKYE</sequence>
<comment type="caution">
    <text evidence="1">The sequence shown here is derived from an EMBL/GenBank/DDBJ whole genome shotgun (WGS) entry which is preliminary data.</text>
</comment>
<dbReference type="AlphaFoldDB" id="A0A3N0YNV1"/>